<name>A0A381YSE1_9ZZZZ</name>
<dbReference type="InterPro" id="IPR009081">
    <property type="entry name" value="PP-bd_ACP"/>
</dbReference>
<organism evidence="2">
    <name type="scientific">marine metagenome</name>
    <dbReference type="NCBI Taxonomy" id="408172"/>
    <lineage>
        <taxon>unclassified sequences</taxon>
        <taxon>metagenomes</taxon>
        <taxon>ecological metagenomes</taxon>
    </lineage>
</organism>
<reference evidence="2" key="1">
    <citation type="submission" date="2018-05" db="EMBL/GenBank/DDBJ databases">
        <authorList>
            <person name="Lanie J.A."/>
            <person name="Ng W.-L."/>
            <person name="Kazmierczak K.M."/>
            <person name="Andrzejewski T.M."/>
            <person name="Davidsen T.M."/>
            <person name="Wayne K.J."/>
            <person name="Tettelin H."/>
            <person name="Glass J.I."/>
            <person name="Rusch D."/>
            <person name="Podicherti R."/>
            <person name="Tsui H.-C.T."/>
            <person name="Winkler M.E."/>
        </authorList>
    </citation>
    <scope>NUCLEOTIDE SEQUENCE</scope>
</reference>
<dbReference type="AlphaFoldDB" id="A0A381YSE1"/>
<feature type="domain" description="Carrier" evidence="1">
    <location>
        <begin position="1"/>
        <end position="46"/>
    </location>
</feature>
<dbReference type="SUPFAM" id="SSF47336">
    <property type="entry name" value="ACP-like"/>
    <property type="match status" value="1"/>
</dbReference>
<dbReference type="InterPro" id="IPR036736">
    <property type="entry name" value="ACP-like_sf"/>
</dbReference>
<sequence length="50" mass="5849">MDSIDALELGVALQRRYLVELDAEVEENQEHFANVKSLAKFVEEYKNHKK</sequence>
<proteinExistence type="predicted"/>
<accession>A0A381YSE1</accession>
<gene>
    <name evidence="2" type="ORF">METZ01_LOCUS132406</name>
</gene>
<dbReference type="PROSITE" id="PS50075">
    <property type="entry name" value="CARRIER"/>
    <property type="match status" value="1"/>
</dbReference>
<evidence type="ECO:0000313" key="2">
    <source>
        <dbReference type="EMBL" id="SVA79552.1"/>
    </source>
</evidence>
<dbReference type="EMBL" id="UINC01018864">
    <property type="protein sequence ID" value="SVA79552.1"/>
    <property type="molecule type" value="Genomic_DNA"/>
</dbReference>
<evidence type="ECO:0000259" key="1">
    <source>
        <dbReference type="PROSITE" id="PS50075"/>
    </source>
</evidence>
<dbReference type="Gene3D" id="1.10.1200.10">
    <property type="entry name" value="ACP-like"/>
    <property type="match status" value="1"/>
</dbReference>
<protein>
    <recommendedName>
        <fullName evidence="1">Carrier domain-containing protein</fullName>
    </recommendedName>
</protein>